<dbReference type="InterPro" id="IPR002575">
    <property type="entry name" value="Aminoglycoside_PTrfase"/>
</dbReference>
<dbReference type="OrthoDB" id="8300194at2759"/>
<feature type="domain" description="Aminoglycoside phosphotransferase" evidence="1">
    <location>
        <begin position="57"/>
        <end position="255"/>
    </location>
</feature>
<dbReference type="STRING" id="1093900.A0A507BD59"/>
<dbReference type="InterPro" id="IPR011009">
    <property type="entry name" value="Kinase-like_dom_sf"/>
</dbReference>
<dbReference type="RefSeq" id="XP_030996612.1">
    <property type="nucleotide sequence ID" value="XM_031139485.1"/>
</dbReference>
<comment type="caution">
    <text evidence="2">The sequence shown here is derived from an EMBL/GenBank/DDBJ whole genome shotgun (WGS) entry which is preliminary data.</text>
</comment>
<name>A0A507BD59_9PEZI</name>
<evidence type="ECO:0000313" key="2">
    <source>
        <dbReference type="EMBL" id="TPX14901.1"/>
    </source>
</evidence>
<sequence>MTTQEVACTACSWTLERQNACRYDSHVKLFYGVSDRGVWSLGSNLILKERSNNPPNFEAENIRYLKEKTSIPIPIIIEDWSEKTGRYFMISRRIQGEPLSAVWASMSTAERERVARQTAEFLHQLRPLHAPQMQSLQGRPIYSAFLFPDTYGIPHGPFSSDDELWEEMAKSLSGLPEKVLQRLRERMPSAMPYTFTHGDLNHENIIVADGNLAGIIDWEASGFFPVWWEFTCAGIGLGQADQEWKTLLRKYMPDYTEARQFWRDFFSLSKSPNLDERGVMLLKQLEQ</sequence>
<protein>
    <recommendedName>
        <fullName evidence="1">Aminoglycoside phosphotransferase domain-containing protein</fullName>
    </recommendedName>
</protein>
<dbReference type="InParanoid" id="A0A507BD59"/>
<dbReference type="CDD" id="cd05120">
    <property type="entry name" value="APH_ChoK_like"/>
    <property type="match status" value="1"/>
</dbReference>
<gene>
    <name evidence="2" type="ORF">E0L32_005010</name>
</gene>
<dbReference type="InterPro" id="IPR051678">
    <property type="entry name" value="AGP_Transferase"/>
</dbReference>
<organism evidence="2 3">
    <name type="scientific">Thyridium curvatum</name>
    <dbReference type="NCBI Taxonomy" id="1093900"/>
    <lineage>
        <taxon>Eukaryota</taxon>
        <taxon>Fungi</taxon>
        <taxon>Dikarya</taxon>
        <taxon>Ascomycota</taxon>
        <taxon>Pezizomycotina</taxon>
        <taxon>Sordariomycetes</taxon>
        <taxon>Sordariomycetidae</taxon>
        <taxon>Thyridiales</taxon>
        <taxon>Thyridiaceae</taxon>
        <taxon>Thyridium</taxon>
    </lineage>
</organism>
<evidence type="ECO:0000259" key="1">
    <source>
        <dbReference type="Pfam" id="PF01636"/>
    </source>
</evidence>
<dbReference type="PANTHER" id="PTHR21310:SF15">
    <property type="entry name" value="AMINOGLYCOSIDE PHOSPHOTRANSFERASE DOMAIN-CONTAINING PROTEIN"/>
    <property type="match status" value="1"/>
</dbReference>
<dbReference type="Proteomes" id="UP000319257">
    <property type="component" value="Unassembled WGS sequence"/>
</dbReference>
<dbReference type="AlphaFoldDB" id="A0A507BD59"/>
<dbReference type="Pfam" id="PF01636">
    <property type="entry name" value="APH"/>
    <property type="match status" value="1"/>
</dbReference>
<dbReference type="SUPFAM" id="SSF56112">
    <property type="entry name" value="Protein kinase-like (PK-like)"/>
    <property type="match status" value="1"/>
</dbReference>
<accession>A0A507BD59</accession>
<dbReference type="GeneID" id="41972457"/>
<dbReference type="Gene3D" id="3.90.1200.10">
    <property type="match status" value="1"/>
</dbReference>
<dbReference type="EMBL" id="SKBQ01000025">
    <property type="protein sequence ID" value="TPX14901.1"/>
    <property type="molecule type" value="Genomic_DNA"/>
</dbReference>
<evidence type="ECO:0000313" key="3">
    <source>
        <dbReference type="Proteomes" id="UP000319257"/>
    </source>
</evidence>
<dbReference type="PANTHER" id="PTHR21310">
    <property type="entry name" value="AMINOGLYCOSIDE PHOSPHOTRANSFERASE-RELATED-RELATED"/>
    <property type="match status" value="1"/>
</dbReference>
<keyword evidence="3" id="KW-1185">Reference proteome</keyword>
<proteinExistence type="predicted"/>
<reference evidence="2 3" key="1">
    <citation type="submission" date="2019-06" db="EMBL/GenBank/DDBJ databases">
        <title>Draft genome sequence of the filamentous fungus Phialemoniopsis curvata isolated from diesel fuel.</title>
        <authorList>
            <person name="Varaljay V.A."/>
            <person name="Lyon W.J."/>
            <person name="Crouch A.L."/>
            <person name="Drake C.E."/>
            <person name="Hollomon J.M."/>
            <person name="Nadeau L.J."/>
            <person name="Nunn H.S."/>
            <person name="Stevenson B.S."/>
            <person name="Bojanowski C.L."/>
            <person name="Crookes-Goodson W.J."/>
        </authorList>
    </citation>
    <scope>NUCLEOTIDE SEQUENCE [LARGE SCALE GENOMIC DNA]</scope>
    <source>
        <strain evidence="2 3">D216</strain>
    </source>
</reference>